<proteinExistence type="predicted"/>
<dbReference type="PROSITE" id="PS51190">
    <property type="entry name" value="FATC"/>
    <property type="match status" value="1"/>
</dbReference>
<dbReference type="InterPro" id="IPR038980">
    <property type="entry name" value="ATM_plant"/>
</dbReference>
<keyword evidence="7 14" id="KW-0418">Kinase</keyword>
<dbReference type="InterPro" id="IPR018936">
    <property type="entry name" value="PI3/4_kinase_CS"/>
</dbReference>
<dbReference type="CDD" id="cd05171">
    <property type="entry name" value="PIKKc_ATM"/>
    <property type="match status" value="1"/>
</dbReference>
<organism evidence="14 15">
    <name type="scientific">Chloropicon roscoffensis</name>
    <dbReference type="NCBI Taxonomy" id="1461544"/>
    <lineage>
        <taxon>Eukaryota</taxon>
        <taxon>Viridiplantae</taxon>
        <taxon>Chlorophyta</taxon>
        <taxon>Chloropicophyceae</taxon>
        <taxon>Chloropicales</taxon>
        <taxon>Chloropicaceae</taxon>
        <taxon>Chloropicon</taxon>
    </lineage>
</organism>
<dbReference type="EMBL" id="CP151502">
    <property type="protein sequence ID" value="WZN59702.1"/>
    <property type="molecule type" value="Genomic_DNA"/>
</dbReference>
<dbReference type="SMART" id="SM01343">
    <property type="entry name" value="FATC"/>
    <property type="match status" value="1"/>
</dbReference>
<reference evidence="14 15" key="1">
    <citation type="submission" date="2024-03" db="EMBL/GenBank/DDBJ databases">
        <title>Complete genome sequence of the green alga Chloropicon roscoffensis RCC1871.</title>
        <authorList>
            <person name="Lemieux C."/>
            <person name="Pombert J.-F."/>
            <person name="Otis C."/>
            <person name="Turmel M."/>
        </authorList>
    </citation>
    <scope>NUCLEOTIDE SEQUENCE [LARGE SCALE GENOMIC DNA]</scope>
    <source>
        <strain evidence="14 15">RCC1871</strain>
    </source>
</reference>
<comment type="catalytic activity">
    <reaction evidence="10">
        <text>L-threonyl-[protein] + ATP = O-phospho-L-threonyl-[protein] + ADP + H(+)</text>
        <dbReference type="Rhea" id="RHEA:46608"/>
        <dbReference type="Rhea" id="RHEA-COMP:11060"/>
        <dbReference type="Rhea" id="RHEA-COMP:11605"/>
        <dbReference type="ChEBI" id="CHEBI:15378"/>
        <dbReference type="ChEBI" id="CHEBI:30013"/>
        <dbReference type="ChEBI" id="CHEBI:30616"/>
        <dbReference type="ChEBI" id="CHEBI:61977"/>
        <dbReference type="ChEBI" id="CHEBI:456216"/>
        <dbReference type="EC" id="2.7.11.1"/>
    </reaction>
</comment>
<keyword evidence="5" id="KW-0547">Nucleotide-binding</keyword>
<dbReference type="InterPro" id="IPR011009">
    <property type="entry name" value="Kinase-like_dom_sf"/>
</dbReference>
<dbReference type="InterPro" id="IPR036940">
    <property type="entry name" value="PI3/4_kinase_cat_sf"/>
</dbReference>
<feature type="domain" description="FATC" evidence="13">
    <location>
        <begin position="2890"/>
        <end position="2922"/>
    </location>
</feature>
<evidence type="ECO:0000313" key="15">
    <source>
        <dbReference type="Proteomes" id="UP001472866"/>
    </source>
</evidence>
<evidence type="ECO:0000313" key="14">
    <source>
        <dbReference type="EMBL" id="WZN59702.1"/>
    </source>
</evidence>
<evidence type="ECO:0000256" key="10">
    <source>
        <dbReference type="ARBA" id="ARBA00047899"/>
    </source>
</evidence>
<feature type="domain" description="FAT" evidence="12">
    <location>
        <begin position="1796"/>
        <end position="2441"/>
    </location>
</feature>
<keyword evidence="9" id="KW-0539">Nucleus</keyword>
<gene>
    <name evidence="14" type="ORF">HKI87_02g12280</name>
</gene>
<keyword evidence="4" id="KW-0808">Transferase</keyword>
<dbReference type="InterPro" id="IPR016024">
    <property type="entry name" value="ARM-type_fold"/>
</dbReference>
<dbReference type="Gene3D" id="3.30.1010.10">
    <property type="entry name" value="Phosphatidylinositol 3-kinase Catalytic Subunit, Chain A, domain 4"/>
    <property type="match status" value="1"/>
</dbReference>
<dbReference type="GO" id="GO:0006281">
    <property type="term" value="P:DNA repair"/>
    <property type="evidence" value="ECO:0007669"/>
    <property type="project" value="InterPro"/>
</dbReference>
<keyword evidence="8" id="KW-0067">ATP-binding</keyword>
<dbReference type="EC" id="2.7.11.1" evidence="2"/>
<evidence type="ECO:0000256" key="5">
    <source>
        <dbReference type="ARBA" id="ARBA00022741"/>
    </source>
</evidence>
<evidence type="ECO:0000256" key="9">
    <source>
        <dbReference type="ARBA" id="ARBA00023242"/>
    </source>
</evidence>
<dbReference type="GO" id="GO:0005524">
    <property type="term" value="F:ATP binding"/>
    <property type="evidence" value="ECO:0007669"/>
    <property type="project" value="UniProtKB-KW"/>
</dbReference>
<dbReference type="PANTHER" id="PTHR37079">
    <property type="entry name" value="SERINE/THREONINE-PROTEIN KINASE ATM"/>
    <property type="match status" value="1"/>
</dbReference>
<dbReference type="InterPro" id="IPR003151">
    <property type="entry name" value="PIK-rel_kinase_FAT"/>
</dbReference>
<evidence type="ECO:0000259" key="12">
    <source>
        <dbReference type="PROSITE" id="PS51189"/>
    </source>
</evidence>
<evidence type="ECO:0000256" key="4">
    <source>
        <dbReference type="ARBA" id="ARBA00022679"/>
    </source>
</evidence>
<dbReference type="InterPro" id="IPR003152">
    <property type="entry name" value="FATC_dom"/>
</dbReference>
<dbReference type="PROSITE" id="PS50290">
    <property type="entry name" value="PI3_4_KINASE_3"/>
    <property type="match status" value="1"/>
</dbReference>
<dbReference type="Pfam" id="PF00454">
    <property type="entry name" value="PI3_PI4_kinase"/>
    <property type="match status" value="1"/>
</dbReference>
<evidence type="ECO:0000256" key="6">
    <source>
        <dbReference type="ARBA" id="ARBA00022763"/>
    </source>
</evidence>
<dbReference type="PROSITE" id="PS00915">
    <property type="entry name" value="PI3_4_KINASE_1"/>
    <property type="match status" value="1"/>
</dbReference>
<dbReference type="SUPFAM" id="SSF48371">
    <property type="entry name" value="ARM repeat"/>
    <property type="match status" value="1"/>
</dbReference>
<keyword evidence="6" id="KW-0227">DNA damage</keyword>
<dbReference type="InterPro" id="IPR044107">
    <property type="entry name" value="PIKKc_ATM"/>
</dbReference>
<feature type="domain" description="PI3K/PI4K catalytic" evidence="11">
    <location>
        <begin position="2552"/>
        <end position="2871"/>
    </location>
</feature>
<name>A0AAX4P1I0_9CHLO</name>
<dbReference type="SMART" id="SM00146">
    <property type="entry name" value="PI3Kc"/>
    <property type="match status" value="1"/>
</dbReference>
<evidence type="ECO:0000256" key="8">
    <source>
        <dbReference type="ARBA" id="ARBA00022840"/>
    </source>
</evidence>
<evidence type="ECO:0000256" key="3">
    <source>
        <dbReference type="ARBA" id="ARBA00022527"/>
    </source>
</evidence>
<evidence type="ECO:0000256" key="2">
    <source>
        <dbReference type="ARBA" id="ARBA00012513"/>
    </source>
</evidence>
<evidence type="ECO:0000259" key="13">
    <source>
        <dbReference type="PROSITE" id="PS51190"/>
    </source>
</evidence>
<evidence type="ECO:0000259" key="11">
    <source>
        <dbReference type="PROSITE" id="PS50290"/>
    </source>
</evidence>
<dbReference type="Proteomes" id="UP001472866">
    <property type="component" value="Chromosome 02"/>
</dbReference>
<dbReference type="SUPFAM" id="SSF56112">
    <property type="entry name" value="Protein kinase-like (PK-like)"/>
    <property type="match status" value="1"/>
</dbReference>
<sequence>MGGSSEEVERLHSWLTSTKTSERRTGISKLVSWLEVKDFLLQLDETTLSLSQLEQVTQSQASWPAVCHSLCKAVSLELASSGSGAKAAASSKDGRRRSGAKDDLQVASSLRAFVTAAENAPQRSKLLNPLQRKSRKLFATVTAEVERRGLSSVAGKELNELLRLHLLRQPVYCGNVDSVIKQKLAVLYARWLNRDNYREHKEEFYRNADTLGLVLLSLPGDICKAVRSELRKFFCSAFKFLDNYTKVGHSVFRTLNAFLRGHNLDLCGEMDLLCQPPYRFARSTWERSRHKGYRLALCEFVELDLLCGGGDGRGPVLGEILRCVSRDLESAGTDAFLAEVCGTRQYIRTAALVARNVLGLECEPAGGGDGVSPQKRQRRGLWSDELWDEAMASPAKWGAALCVLLGSHSRGIPVGVLKGWLVALHSRLSQLESSFLSGKSNEGLLWLMRIVNHLSQAFWEQTSKGRDAEAEDVWNDIYGKITRWLVTSSFTQTTGMDAEALMILSNISLLGNMPCYSVEEVLRARPWGDSGNIQLVLFLGASLCLPNKKVRLNLEENLKDLPTLVGTSAKEAISDSQSELWQRALGRMIFTMSSTMQDYGSIKDLREVSRSMSISWFTSKGEDDVGLGEGFEHDLSRRIFRSRTDINLEKHEGRTSCNFRSSGLVTEILSLFSTEVAAHGAKQIIMWCGALAKTAIHMKSMGEGEGSDGTSAMDIDGDKENETEIGVNETLRHACMLLPKAVGNLLSSSSCVDLMKSISEINGALADLNLLAQEMDLKSLLIQPYNGLAQVISHATTKMLRSYDPYHSLHSEKENLDLEFEDSGSKRVSSFLSDTLRCIELLSATLEKIGLVCPECAYQTLCEMRANYEFDLGTEIVILSSMCWVGLHLADMPKDPLMDLCRIQQMRQNLPAQHLVLERFQAIFERADKAHAMVLYDSAIQLVKGIERWMLDNESTASLRICLGKMLEILIRVDAVTCHEEGLDEILLVLLRDEYYMVRLEAAKQIGTLFDAWQDHLQVFTTISGYLMLPPCQDVIQTSDCQPEDVEETLSSIFALGFFAAKSKKIELYGVIMICTTMISKMEDKLVLKCALDVLSELAGRFGYSLSQYLKYFQSSLLASLRVEVLLSESFSKFASTFLLKEGSSKRAFAGDVIACIGKKDPAELMASFGLADFFGESEDTMRSWALRLMMDFRKRDDCEKGAMEYASEYLEAEASLLPDQWNILENMAILISTILECVVHSAPLVSPCLDRSEGHNMIFALLEKSRGSASATDRATVSYFDSVFSLALRRLKVRVDSTSFHHKENHIYAVGILADLLEDFECTWNGSVNYAIRVCTEHLESTDMAQRIPLEVLDRLICIRTTKGGNQIDDLLVELYITIARLSSCAPKEGNKVKGKNPLSLLMTGTVLCILDSLASAATSGVCAATTTLCHCRNILERSSFETSDFFSKAAVTLKDLDCARCRRPQYTIEYLWENSVKRGLLPSDVLSTGVQCSNVFSLDDLCIADEIGEGKLRYYCLDLIRKYAENLSMDATAALTKILNLLGPSNSSAVPGIRFSGNDVERLAGKISNGGKILSVTDREYNKVRISLEAMNFLYLWMSDEDPTLAYESLRSAVWLKSSKYARVACREMSKDSKRLMLQIWNIPREKIGIHVPTVRHQGEDSPADTSSWDLMSQTVNDGIHAVVKSLIPFCKTEVLHYCKDLIDRIPEVGKSILPLMIEDIALHYPSDSRVCKQLGTAIEQHVVKRESCSTSVVDIFLSVFERLRAVHSSYQKHSKHDRLKWSTCFWFGMNYLDVADLAFSRKQYFTALLYVEQWYEMKFGTFTDHGKSKRGDVSDSSTSKSLKGIESMLINIFKGVGESDSLYAFATNVDLETQLRIFEHEGKWDKALQTYDILLSSNSGRVQDCPEDYVAGMANCMKSLGCSYLANLYENEARPAKVTLSEEQFERAWQQCIWTLPAIDLNVTERPNLNQSIYNCLYALRVKDIDFFEASKTLVHKCAVKKLCQSGPESTVAANESIIVLQMVDLLSKSCEENVTSGVPGLSPGARSNPSRDGTLLKFNKIGAYNVNELVDRHNLLKPIFKLYTSVLTAIDCKRGLTTAHLYEAKVSRETNNLTQGTSSMGVVKQLCRVCKLDESFEIGVRIEEMKNLWDQGLERLALNECKKLYTMLECRQEKDPKKMGEAFLQFSETSALLGKWLTLTGSESLMEIQKILSVCVNYACMGHEHFQKYTSAENAAHQIEESHAMICRAHFNLAEFCDKQYRAIEREQSSPQWQARQRLLAHTDKQLDLMTKKKGSRRSSADKDFLLYKATAARFHEQDQREALAMESRKMEFLRVALSHYKSTLVKGKLHNNKVAFRVCQLWFKLSDNEDVLGKMAKLIEEVPSHKFLCLMYQIGSRLGPSKGGLTFESTVTKLLTKMCFDHPHHTLPHIFAFANAGRGKDGTTKDSKNNSGYAVDKTKVLAANAILQKVRKRTPALYEEYLMMINACISLAVLQVKKTGGDPLDPHMPRSAKELMELPNVPILTTKVRVDETCRYEAGHFEHFVSFRPEVKLVGGINAPKLVRAIDSSGREHLQLAKSGNDDLRQDAVMQQLFNLVNHLLGACAKTRRRQLGLQTYNVVPLTPAAGLVEWVERSTPLMKYLVGESGASGAHRRLRPQDWTYQQCLAYLYKQQNARATTKREAFSRICKNFRPVMHHFFLEHYPDTSEWFQKRLAYTRSIAASSMVGYVVGLGDRHASNILIHTDTAEVIHIDLGIAFEQGRVLKIPETVPFRLTRDVVDGMGVSGVEGTMRRCSEEVMEVLRANKDLVLTIVEVFIHDPLYRWALSPVKNLLAQMEQSGRDLGDLDNLPGTFDLIAGGGNVSNADAERAILKVKEKLEGLENGERKSVQGQVQQLLREAQDPDNLSMLYCGWGPWL</sequence>
<evidence type="ECO:0000256" key="1">
    <source>
        <dbReference type="ARBA" id="ARBA00004123"/>
    </source>
</evidence>
<dbReference type="Pfam" id="PF02259">
    <property type="entry name" value="FAT"/>
    <property type="match status" value="1"/>
</dbReference>
<dbReference type="PROSITE" id="PS51189">
    <property type="entry name" value="FAT"/>
    <property type="match status" value="1"/>
</dbReference>
<comment type="subcellular location">
    <subcellularLocation>
        <location evidence="1">Nucleus</location>
    </subcellularLocation>
</comment>
<dbReference type="GO" id="GO:0005634">
    <property type="term" value="C:nucleus"/>
    <property type="evidence" value="ECO:0007669"/>
    <property type="project" value="UniProtKB-SubCell"/>
</dbReference>
<keyword evidence="15" id="KW-1185">Reference proteome</keyword>
<dbReference type="PANTHER" id="PTHR37079:SF4">
    <property type="entry name" value="SERINE_THREONINE-PROTEIN KINASE ATM"/>
    <property type="match status" value="1"/>
</dbReference>
<dbReference type="Gene3D" id="1.10.1070.11">
    <property type="entry name" value="Phosphatidylinositol 3-/4-kinase, catalytic domain"/>
    <property type="match status" value="1"/>
</dbReference>
<dbReference type="Pfam" id="PF02260">
    <property type="entry name" value="FATC"/>
    <property type="match status" value="1"/>
</dbReference>
<protein>
    <recommendedName>
        <fullName evidence="2">non-specific serine/threonine protein kinase</fullName>
        <ecNumber evidence="2">2.7.11.1</ecNumber>
    </recommendedName>
</protein>
<keyword evidence="3" id="KW-0723">Serine/threonine-protein kinase</keyword>
<evidence type="ECO:0000256" key="7">
    <source>
        <dbReference type="ARBA" id="ARBA00022777"/>
    </source>
</evidence>
<dbReference type="PROSITE" id="PS00916">
    <property type="entry name" value="PI3_4_KINASE_2"/>
    <property type="match status" value="1"/>
</dbReference>
<dbReference type="InterPro" id="IPR014009">
    <property type="entry name" value="PIK_FAT"/>
</dbReference>
<accession>A0AAX4P1I0</accession>
<dbReference type="InterPro" id="IPR000403">
    <property type="entry name" value="PI3/4_kinase_cat_dom"/>
</dbReference>
<dbReference type="GO" id="GO:0004674">
    <property type="term" value="F:protein serine/threonine kinase activity"/>
    <property type="evidence" value="ECO:0007669"/>
    <property type="project" value="UniProtKB-KW"/>
</dbReference>